<dbReference type="PANTHER" id="PTHR48104">
    <property type="entry name" value="METACASPASE-4"/>
    <property type="match status" value="1"/>
</dbReference>
<feature type="chain" id="PRO_5046163615" evidence="1">
    <location>
        <begin position="24"/>
        <end position="714"/>
    </location>
</feature>
<gene>
    <name evidence="3" type="ORF">ACFO5X_14805</name>
</gene>
<evidence type="ECO:0000256" key="1">
    <source>
        <dbReference type="SAM" id="SignalP"/>
    </source>
</evidence>
<protein>
    <submittedName>
        <fullName evidence="3">Caspase domain-containing protein</fullName>
    </submittedName>
</protein>
<feature type="signal peptide" evidence="1">
    <location>
        <begin position="1"/>
        <end position="23"/>
    </location>
</feature>
<accession>A0ABV9KJM0</accession>
<dbReference type="PANTHER" id="PTHR48104:SF30">
    <property type="entry name" value="METACASPASE-1"/>
    <property type="match status" value="1"/>
</dbReference>
<keyword evidence="4" id="KW-1185">Reference proteome</keyword>
<proteinExistence type="predicted"/>
<name>A0ABV9KJM0_9RHOB</name>
<keyword evidence="1" id="KW-0732">Signal</keyword>
<feature type="domain" description="Peptidase C14 caspase" evidence="2">
    <location>
        <begin position="26"/>
        <end position="294"/>
    </location>
</feature>
<dbReference type="InterPro" id="IPR050452">
    <property type="entry name" value="Metacaspase"/>
</dbReference>
<dbReference type="Gene3D" id="3.40.50.1460">
    <property type="match status" value="1"/>
</dbReference>
<comment type="caution">
    <text evidence="3">The sequence shown here is derived from an EMBL/GenBank/DDBJ whole genome shotgun (WGS) entry which is preliminary data.</text>
</comment>
<dbReference type="RefSeq" id="WP_380719514.1">
    <property type="nucleotide sequence ID" value="NZ_JBHSGI010000024.1"/>
</dbReference>
<dbReference type="EMBL" id="JBHSGI010000024">
    <property type="protein sequence ID" value="MFC4669831.1"/>
    <property type="molecule type" value="Genomic_DNA"/>
</dbReference>
<evidence type="ECO:0000313" key="4">
    <source>
        <dbReference type="Proteomes" id="UP001595973"/>
    </source>
</evidence>
<evidence type="ECO:0000313" key="3">
    <source>
        <dbReference type="EMBL" id="MFC4669831.1"/>
    </source>
</evidence>
<sequence>MVRVWWPSVLAVCVCLFAQTAAAEVRALLIGVSDYDNSIGMADLKGPAHDVRFLQEVMRGRGVRDISILADGVEGGGVPTRAAIIKGFAALAARSVPGDLVFISMSGHGTRQPDQDGDETDGLDEVFLPADTGRAEPGAGLIPNALVDDDIGRMVRAIRETGADVWLVMDSCHSGSGLRAAPDGTAARYVDPALLGVSASASRVTEADTVEEDGPEPPGGYLAFYAARSSEVAREVSFATDEGEVWYGLFTAKLAARLQDAGAISYRQLFQGVLADMNDTTVPGGARLQTPLWAGTLIDATVLGGRDTAGLRRFAVQGNRLRAGRVHGLADGTVMGLVADPADPADALIGTAQVQKSTATTARLVPVAADCVPQAALPCPDSGSLPPGARYAQVLARPVDLVVRLAPPRGMDGLALAPGDPAAVALEAAVAAVNADGGTRVEYDATAYDVESVLAEGALWFGPRAQIGGSPVGLQVAPEVAALTAALRRIRKAEELSRLLSSVATKPSLLSPNPVNIRIDVAAADARALAPVDAGVDPYEECGVAMEGAAAPVALAPSADLKQCDALTVSAQGATAGARDVNRIHIDAKYCVNTAYERIEDTARPRAVGDGMILCSDCPEGYAAGEERLFLVVTEAEANAEALNLEGMIETCAGAPTRGAAEGQVIDFLTGLAQRPGTRGAFGARAAASEVWVERHDWRVLPKPEAFARAGIAK</sequence>
<dbReference type="Pfam" id="PF00656">
    <property type="entry name" value="Peptidase_C14"/>
    <property type="match status" value="1"/>
</dbReference>
<organism evidence="3 4">
    <name type="scientific">Seohaeicola nanhaiensis</name>
    <dbReference type="NCBI Taxonomy" id="1387282"/>
    <lineage>
        <taxon>Bacteria</taxon>
        <taxon>Pseudomonadati</taxon>
        <taxon>Pseudomonadota</taxon>
        <taxon>Alphaproteobacteria</taxon>
        <taxon>Rhodobacterales</taxon>
        <taxon>Roseobacteraceae</taxon>
        <taxon>Seohaeicola</taxon>
    </lineage>
</organism>
<evidence type="ECO:0000259" key="2">
    <source>
        <dbReference type="Pfam" id="PF00656"/>
    </source>
</evidence>
<dbReference type="Proteomes" id="UP001595973">
    <property type="component" value="Unassembled WGS sequence"/>
</dbReference>
<reference evidence="4" key="1">
    <citation type="journal article" date="2019" name="Int. J. Syst. Evol. Microbiol.">
        <title>The Global Catalogue of Microorganisms (GCM) 10K type strain sequencing project: providing services to taxonomists for standard genome sequencing and annotation.</title>
        <authorList>
            <consortium name="The Broad Institute Genomics Platform"/>
            <consortium name="The Broad Institute Genome Sequencing Center for Infectious Disease"/>
            <person name="Wu L."/>
            <person name="Ma J."/>
        </authorList>
    </citation>
    <scope>NUCLEOTIDE SEQUENCE [LARGE SCALE GENOMIC DNA]</scope>
    <source>
        <strain evidence="4">CGMCC 4.7283</strain>
    </source>
</reference>
<dbReference type="InterPro" id="IPR011600">
    <property type="entry name" value="Pept_C14_caspase"/>
</dbReference>